<accession>A0AAE0Y1T0</accession>
<proteinExistence type="predicted"/>
<dbReference type="Proteomes" id="UP001283361">
    <property type="component" value="Unassembled WGS sequence"/>
</dbReference>
<evidence type="ECO:0000313" key="2">
    <source>
        <dbReference type="Proteomes" id="UP001283361"/>
    </source>
</evidence>
<evidence type="ECO:0000313" key="1">
    <source>
        <dbReference type="EMBL" id="KAK3729953.1"/>
    </source>
</evidence>
<sequence>MWITILRRRRVSVEEDRNTQTNRVMRMRRGNCDKLWEQEVVLDISRLLRCLSLSFVLDKTRLARRRHYWSPDCRRRSRSEWKS</sequence>
<organism evidence="1 2">
    <name type="scientific">Elysia crispata</name>
    <name type="common">lettuce slug</name>
    <dbReference type="NCBI Taxonomy" id="231223"/>
    <lineage>
        <taxon>Eukaryota</taxon>
        <taxon>Metazoa</taxon>
        <taxon>Spiralia</taxon>
        <taxon>Lophotrochozoa</taxon>
        <taxon>Mollusca</taxon>
        <taxon>Gastropoda</taxon>
        <taxon>Heterobranchia</taxon>
        <taxon>Euthyneura</taxon>
        <taxon>Panpulmonata</taxon>
        <taxon>Sacoglossa</taxon>
        <taxon>Placobranchoidea</taxon>
        <taxon>Plakobranchidae</taxon>
        <taxon>Elysia</taxon>
    </lineage>
</organism>
<gene>
    <name evidence="1" type="ORF">RRG08_051923</name>
</gene>
<dbReference type="EMBL" id="JAWDGP010007099">
    <property type="protein sequence ID" value="KAK3729953.1"/>
    <property type="molecule type" value="Genomic_DNA"/>
</dbReference>
<reference evidence="1" key="1">
    <citation type="journal article" date="2023" name="G3 (Bethesda)">
        <title>A reference genome for the long-term kleptoplast-retaining sea slug Elysia crispata morphotype clarki.</title>
        <authorList>
            <person name="Eastman K.E."/>
            <person name="Pendleton A.L."/>
            <person name="Shaikh M.A."/>
            <person name="Suttiyut T."/>
            <person name="Ogas R."/>
            <person name="Tomko P."/>
            <person name="Gavelis G."/>
            <person name="Widhalm J.R."/>
            <person name="Wisecaver J.H."/>
        </authorList>
    </citation>
    <scope>NUCLEOTIDE SEQUENCE</scope>
    <source>
        <strain evidence="1">ECLA1</strain>
    </source>
</reference>
<dbReference type="AlphaFoldDB" id="A0AAE0Y1T0"/>
<name>A0AAE0Y1T0_9GAST</name>
<keyword evidence="2" id="KW-1185">Reference proteome</keyword>
<protein>
    <submittedName>
        <fullName evidence="1">Uncharacterized protein</fullName>
    </submittedName>
</protein>
<comment type="caution">
    <text evidence="1">The sequence shown here is derived from an EMBL/GenBank/DDBJ whole genome shotgun (WGS) entry which is preliminary data.</text>
</comment>